<accession>A0ABP9RPR7</accession>
<keyword evidence="3 11" id="KW-0813">Transport</keyword>
<comment type="function">
    <text evidence="11 12">Key component of the proton channel; it plays a direct role in the translocation of protons across the membrane.</text>
</comment>
<dbReference type="SUPFAM" id="SSF81336">
    <property type="entry name" value="F1F0 ATP synthase subunit A"/>
    <property type="match status" value="1"/>
</dbReference>
<keyword evidence="14" id="KW-1185">Reference proteome</keyword>
<dbReference type="RefSeq" id="WP_345628075.1">
    <property type="nucleotide sequence ID" value="NZ_BAABJQ010000004.1"/>
</dbReference>
<evidence type="ECO:0000256" key="12">
    <source>
        <dbReference type="RuleBase" id="RU000483"/>
    </source>
</evidence>
<evidence type="ECO:0000256" key="9">
    <source>
        <dbReference type="ARBA" id="ARBA00023136"/>
    </source>
</evidence>
<dbReference type="CDD" id="cd00310">
    <property type="entry name" value="ATP-synt_Fo_a_6"/>
    <property type="match status" value="1"/>
</dbReference>
<dbReference type="PRINTS" id="PR00123">
    <property type="entry name" value="ATPASEA"/>
</dbReference>
<evidence type="ECO:0000256" key="10">
    <source>
        <dbReference type="ARBA" id="ARBA00023310"/>
    </source>
</evidence>
<keyword evidence="5 11" id="KW-0812">Transmembrane</keyword>
<dbReference type="InterPro" id="IPR023011">
    <property type="entry name" value="ATP_synth_F0_asu_AS"/>
</dbReference>
<evidence type="ECO:0000313" key="13">
    <source>
        <dbReference type="EMBL" id="GAA5182435.1"/>
    </source>
</evidence>
<feature type="transmembrane region" description="Helical" evidence="11">
    <location>
        <begin position="193"/>
        <end position="216"/>
    </location>
</feature>
<dbReference type="InterPro" id="IPR035908">
    <property type="entry name" value="F0_ATP_A_sf"/>
</dbReference>
<evidence type="ECO:0000256" key="11">
    <source>
        <dbReference type="HAMAP-Rule" id="MF_01393"/>
    </source>
</evidence>
<name>A0ABP9RPR7_9ACTN</name>
<feature type="transmembrane region" description="Helical" evidence="11">
    <location>
        <begin position="228"/>
        <end position="252"/>
    </location>
</feature>
<comment type="subcellular location">
    <subcellularLocation>
        <location evidence="11 12">Cell membrane</location>
        <topology evidence="11 12">Multi-pass membrane protein</topology>
    </subcellularLocation>
    <subcellularLocation>
        <location evidence="1">Membrane</location>
        <topology evidence="1">Multi-pass membrane protein</topology>
    </subcellularLocation>
</comment>
<evidence type="ECO:0000256" key="7">
    <source>
        <dbReference type="ARBA" id="ARBA00022989"/>
    </source>
</evidence>
<keyword evidence="8 11" id="KW-0406">Ion transport</keyword>
<dbReference type="NCBIfam" id="TIGR01131">
    <property type="entry name" value="ATP_synt_6_or_A"/>
    <property type="match status" value="1"/>
</dbReference>
<evidence type="ECO:0000256" key="6">
    <source>
        <dbReference type="ARBA" id="ARBA00022781"/>
    </source>
</evidence>
<evidence type="ECO:0000256" key="5">
    <source>
        <dbReference type="ARBA" id="ARBA00022692"/>
    </source>
</evidence>
<evidence type="ECO:0000256" key="3">
    <source>
        <dbReference type="ARBA" id="ARBA00022448"/>
    </source>
</evidence>
<keyword evidence="4 11" id="KW-0138">CF(0)</keyword>
<dbReference type="PROSITE" id="PS00449">
    <property type="entry name" value="ATPASE_A"/>
    <property type="match status" value="1"/>
</dbReference>
<dbReference type="Pfam" id="PF00119">
    <property type="entry name" value="ATP-synt_A"/>
    <property type="match status" value="1"/>
</dbReference>
<dbReference type="PANTHER" id="PTHR11410">
    <property type="entry name" value="ATP SYNTHASE SUBUNIT A"/>
    <property type="match status" value="1"/>
</dbReference>
<dbReference type="PANTHER" id="PTHR11410:SF0">
    <property type="entry name" value="ATP SYNTHASE SUBUNIT A"/>
    <property type="match status" value="1"/>
</dbReference>
<keyword evidence="9 11" id="KW-0472">Membrane</keyword>
<keyword evidence="11" id="KW-1003">Cell membrane</keyword>
<proteinExistence type="inferred from homology"/>
<organism evidence="13 14">
    <name type="scientific">Rugosimonospora acidiphila</name>
    <dbReference type="NCBI Taxonomy" id="556531"/>
    <lineage>
        <taxon>Bacteria</taxon>
        <taxon>Bacillati</taxon>
        <taxon>Actinomycetota</taxon>
        <taxon>Actinomycetes</taxon>
        <taxon>Micromonosporales</taxon>
        <taxon>Micromonosporaceae</taxon>
        <taxon>Rugosimonospora</taxon>
    </lineage>
</organism>
<dbReference type="Gene3D" id="1.20.120.220">
    <property type="entry name" value="ATP synthase, F0 complex, subunit A"/>
    <property type="match status" value="1"/>
</dbReference>
<dbReference type="InterPro" id="IPR045083">
    <property type="entry name" value="ATP_synth_F0_asu_bact/mt"/>
</dbReference>
<evidence type="ECO:0000256" key="1">
    <source>
        <dbReference type="ARBA" id="ARBA00004141"/>
    </source>
</evidence>
<gene>
    <name evidence="11 13" type="primary">atpB</name>
    <name evidence="13" type="ORF">GCM10023322_19430</name>
</gene>
<comment type="similarity">
    <text evidence="2 11 12">Belongs to the ATPase A chain family.</text>
</comment>
<feature type="transmembrane region" description="Helical" evidence="11">
    <location>
        <begin position="122"/>
        <end position="141"/>
    </location>
</feature>
<evidence type="ECO:0000256" key="2">
    <source>
        <dbReference type="ARBA" id="ARBA00006810"/>
    </source>
</evidence>
<keyword evidence="7 11" id="KW-1133">Transmembrane helix</keyword>
<reference evidence="14" key="1">
    <citation type="journal article" date="2019" name="Int. J. Syst. Evol. Microbiol.">
        <title>The Global Catalogue of Microorganisms (GCM) 10K type strain sequencing project: providing services to taxonomists for standard genome sequencing and annotation.</title>
        <authorList>
            <consortium name="The Broad Institute Genomics Platform"/>
            <consortium name="The Broad Institute Genome Sequencing Center for Infectious Disease"/>
            <person name="Wu L."/>
            <person name="Ma J."/>
        </authorList>
    </citation>
    <scope>NUCLEOTIDE SEQUENCE [LARGE SCALE GENOMIC DNA]</scope>
    <source>
        <strain evidence="14">JCM 18304</strain>
    </source>
</reference>
<protein>
    <recommendedName>
        <fullName evidence="11 12">ATP synthase subunit a</fullName>
    </recommendedName>
    <alternativeName>
        <fullName evidence="11">ATP synthase F0 sector subunit a</fullName>
    </alternativeName>
    <alternativeName>
        <fullName evidence="11">F-ATPase subunit 6</fullName>
    </alternativeName>
</protein>
<feature type="transmembrane region" description="Helical" evidence="11">
    <location>
        <begin position="31"/>
        <end position="54"/>
    </location>
</feature>
<dbReference type="Proteomes" id="UP001501570">
    <property type="component" value="Unassembled WGS sequence"/>
</dbReference>
<dbReference type="EMBL" id="BAABJQ010000004">
    <property type="protein sequence ID" value="GAA5182435.1"/>
    <property type="molecule type" value="Genomic_DNA"/>
</dbReference>
<sequence length="261" mass="29016">MSGQSSVLAAGGLPWPPSVDDFFLPGYFYPWITKFTVMVWIAAAVVMVFFLVSYRKPKLVPTKAQWIAESIYSFGRNGISGDVIGHEGIKFAPYITTLLTFIGVMNVMAIVPFFQIAPTAHIGFPAALALISWVLYIWVGIRKHGVRRYFKNMTMPSGAPMWLMPLLIPLEFLSNFIVRPFTLAIRLFANMFAGHFILLVFTLGGVVLLGSSTIAIKPISVVSWAMDIVLTFLELLVALLQAYVFAILNAVYLQTSLTEEH</sequence>
<feature type="transmembrane region" description="Helical" evidence="11">
    <location>
        <begin position="94"/>
        <end position="116"/>
    </location>
</feature>
<evidence type="ECO:0000313" key="14">
    <source>
        <dbReference type="Proteomes" id="UP001501570"/>
    </source>
</evidence>
<evidence type="ECO:0000256" key="4">
    <source>
        <dbReference type="ARBA" id="ARBA00022547"/>
    </source>
</evidence>
<evidence type="ECO:0000256" key="8">
    <source>
        <dbReference type="ARBA" id="ARBA00023065"/>
    </source>
</evidence>
<dbReference type="InterPro" id="IPR000568">
    <property type="entry name" value="ATP_synth_F0_asu"/>
</dbReference>
<dbReference type="HAMAP" id="MF_01393">
    <property type="entry name" value="ATP_synth_a_bact"/>
    <property type="match status" value="1"/>
</dbReference>
<keyword evidence="6 11" id="KW-0375">Hydrogen ion transport</keyword>
<comment type="caution">
    <text evidence="13">The sequence shown here is derived from an EMBL/GenBank/DDBJ whole genome shotgun (WGS) entry which is preliminary data.</text>
</comment>
<keyword evidence="10 11" id="KW-0066">ATP synthesis</keyword>